<sequence>MTISKRHTQAELRARRTRLVTVACLLLLFVAATLWRAPLSAAVWHILRPVVEARFGSVAPLEAERAAARAALADRDALYEENVDLKARLDRDARVERVLAGVLLRPPATPYDTLVIDAGSVEGVVAGDRVASGGTVLIGRVSEVYAHTSRVVLYSAPGERYDALLRGAIPLIVEGQGGGSMSAQAPAGIMVAVGDSVVLPGIAGGFVAALSHIERTEAESFVTLYMRLPVNLFELRYVEVWKEPRHDSI</sequence>
<dbReference type="Proteomes" id="UP000178585">
    <property type="component" value="Unassembled WGS sequence"/>
</dbReference>
<dbReference type="InterPro" id="IPR055342">
    <property type="entry name" value="MreC_beta-barrel_core"/>
</dbReference>
<dbReference type="PANTHER" id="PTHR34138:SF1">
    <property type="entry name" value="CELL SHAPE-DETERMINING PROTEIN MREC"/>
    <property type="match status" value="1"/>
</dbReference>
<evidence type="ECO:0000313" key="7">
    <source>
        <dbReference type="Proteomes" id="UP000178585"/>
    </source>
</evidence>
<dbReference type="InterPro" id="IPR042177">
    <property type="entry name" value="Cell/Rod_1"/>
</dbReference>
<dbReference type="PANTHER" id="PTHR34138">
    <property type="entry name" value="CELL SHAPE-DETERMINING PROTEIN MREC"/>
    <property type="match status" value="1"/>
</dbReference>
<keyword evidence="3" id="KW-0133">Cell shape</keyword>
<evidence type="ECO:0000259" key="5">
    <source>
        <dbReference type="Pfam" id="PF04085"/>
    </source>
</evidence>
<proteinExistence type="inferred from homology"/>
<comment type="caution">
    <text evidence="6">The sequence shown here is derived from an EMBL/GenBank/DDBJ whole genome shotgun (WGS) entry which is preliminary data.</text>
</comment>
<evidence type="ECO:0000256" key="4">
    <source>
        <dbReference type="ARBA" id="ARBA00032089"/>
    </source>
</evidence>
<protein>
    <recommendedName>
        <fullName evidence="2">Cell shape-determining protein MreC</fullName>
    </recommendedName>
    <alternativeName>
        <fullName evidence="4">Cell shape protein MreC</fullName>
    </alternativeName>
</protein>
<dbReference type="InterPro" id="IPR007221">
    <property type="entry name" value="MreC"/>
</dbReference>
<name>A0A1F4XWI2_9BACT</name>
<organism evidence="6 7">
    <name type="scientific">Candidatus Adlerbacteria bacterium RIFCSPLOWO2_01_FULL_54_21b</name>
    <dbReference type="NCBI Taxonomy" id="1797245"/>
    <lineage>
        <taxon>Bacteria</taxon>
        <taxon>Candidatus Adleribacteriota</taxon>
    </lineage>
</organism>
<dbReference type="AlphaFoldDB" id="A0A1F4XWI2"/>
<dbReference type="GO" id="GO:0005886">
    <property type="term" value="C:plasma membrane"/>
    <property type="evidence" value="ECO:0007669"/>
    <property type="project" value="TreeGrafter"/>
</dbReference>
<accession>A0A1F4XWI2</accession>
<dbReference type="InterPro" id="IPR042175">
    <property type="entry name" value="Cell/Rod_MreC_2"/>
</dbReference>
<evidence type="ECO:0000256" key="3">
    <source>
        <dbReference type="ARBA" id="ARBA00022960"/>
    </source>
</evidence>
<reference evidence="6 7" key="1">
    <citation type="journal article" date="2016" name="Nat. Commun.">
        <title>Thousands of microbial genomes shed light on interconnected biogeochemical processes in an aquifer system.</title>
        <authorList>
            <person name="Anantharaman K."/>
            <person name="Brown C.T."/>
            <person name="Hug L.A."/>
            <person name="Sharon I."/>
            <person name="Castelle C.J."/>
            <person name="Probst A.J."/>
            <person name="Thomas B.C."/>
            <person name="Singh A."/>
            <person name="Wilkins M.J."/>
            <person name="Karaoz U."/>
            <person name="Brodie E.L."/>
            <person name="Williams K.H."/>
            <person name="Hubbard S.S."/>
            <person name="Banfield J.F."/>
        </authorList>
    </citation>
    <scope>NUCLEOTIDE SEQUENCE [LARGE SCALE GENOMIC DNA]</scope>
</reference>
<evidence type="ECO:0000256" key="1">
    <source>
        <dbReference type="ARBA" id="ARBA00009369"/>
    </source>
</evidence>
<dbReference type="Pfam" id="PF04085">
    <property type="entry name" value="MreC"/>
    <property type="match status" value="1"/>
</dbReference>
<evidence type="ECO:0000256" key="2">
    <source>
        <dbReference type="ARBA" id="ARBA00013855"/>
    </source>
</evidence>
<feature type="domain" description="Rod shape-determining protein MreC beta-barrel core" evidence="5">
    <location>
        <begin position="102"/>
        <end position="241"/>
    </location>
</feature>
<dbReference type="Gene3D" id="2.40.10.340">
    <property type="entry name" value="Rod shape-determining protein MreC, domain 1"/>
    <property type="match status" value="1"/>
</dbReference>
<dbReference type="Gene3D" id="2.40.10.350">
    <property type="entry name" value="Rod shape-determining protein MreC, domain 2"/>
    <property type="match status" value="1"/>
</dbReference>
<dbReference type="EMBL" id="MEWZ01000032">
    <property type="protein sequence ID" value="OGC86067.1"/>
    <property type="molecule type" value="Genomic_DNA"/>
</dbReference>
<dbReference type="STRING" id="1797245.A2949_02845"/>
<gene>
    <name evidence="6" type="ORF">A2949_02845</name>
</gene>
<comment type="similarity">
    <text evidence="1">Belongs to the MreC family.</text>
</comment>
<evidence type="ECO:0000313" key="6">
    <source>
        <dbReference type="EMBL" id="OGC86067.1"/>
    </source>
</evidence>
<dbReference type="GO" id="GO:0008360">
    <property type="term" value="P:regulation of cell shape"/>
    <property type="evidence" value="ECO:0007669"/>
    <property type="project" value="UniProtKB-KW"/>
</dbReference>